<accession>A0A1C3EME5</accession>
<keyword evidence="5" id="KW-1185">Reference proteome</keyword>
<dbReference type="EMBL" id="LYBM01000008">
    <property type="protein sequence ID" value="ODA34408.1"/>
    <property type="molecule type" value="Genomic_DNA"/>
</dbReference>
<name>A0A1C3EME5_9GAMM</name>
<dbReference type="GO" id="GO:0051287">
    <property type="term" value="F:NAD binding"/>
    <property type="evidence" value="ECO:0007669"/>
    <property type="project" value="InterPro"/>
</dbReference>
<dbReference type="STRING" id="1080227.A8L45_06720"/>
<keyword evidence="1" id="KW-0479">Metal-binding</keyword>
<evidence type="ECO:0000256" key="1">
    <source>
        <dbReference type="ARBA" id="ARBA00022723"/>
    </source>
</evidence>
<dbReference type="AlphaFoldDB" id="A0A1C3EME5"/>
<comment type="caution">
    <text evidence="4">The sequence shown here is derived from an EMBL/GenBank/DDBJ whole genome shotgun (WGS) entry which is preliminary data.</text>
</comment>
<protein>
    <submittedName>
        <fullName evidence="4">4-hydroxythreonine-4-phosphate dehydrogenase</fullName>
    </submittedName>
</protein>
<dbReference type="Gene3D" id="3.40.718.10">
    <property type="entry name" value="Isopropylmalate Dehydrogenase"/>
    <property type="match status" value="1"/>
</dbReference>
<dbReference type="Pfam" id="PF04166">
    <property type="entry name" value="PdxA"/>
    <property type="match status" value="1"/>
</dbReference>
<keyword evidence="2" id="KW-0560">Oxidoreductase</keyword>
<proteinExistence type="predicted"/>
<dbReference type="RefSeq" id="WP_068900505.1">
    <property type="nucleotide sequence ID" value="NZ_JBHUIF010000004.1"/>
</dbReference>
<dbReference type="GO" id="GO:0016491">
    <property type="term" value="F:oxidoreductase activity"/>
    <property type="evidence" value="ECO:0007669"/>
    <property type="project" value="UniProtKB-KW"/>
</dbReference>
<dbReference type="InterPro" id="IPR005255">
    <property type="entry name" value="PdxA_fam"/>
</dbReference>
<sequence length="344" mass="37104">MRKPIVAVTLGDPSGIGPELIAKLFTSEARDKSCNCVIVGDPWVWEQAQNLTGLISNVVPVSSFEDVADSEAGQICFLPVNSIERHKLKMAEANPDSGKAVLDVLTICLDAAEKNLIDAICFAPLNKQAMIMAGMPFEDELHFFADYFKVKSYFCEFNTLGDIWTSRISSHVPLKDVTPLVTKERIIEASKLIHESLVKSGVEHPRVAVAGLNPHAGDGGVCGREEIEIIKPAVDALNELGYPVQGPFPADTIFLKVRDGEFHAVVTMYHDQGQIAIKLLGFEKGVTVQGGLPVVITTPAHGTAFDIANKNKANVQATLNAYNLACVMGTAQFNSQLTAQSVAC</sequence>
<keyword evidence="3" id="KW-0520">NAD</keyword>
<gene>
    <name evidence="4" type="ORF">A8L45_06720</name>
</gene>
<dbReference type="PANTHER" id="PTHR30004:SF3">
    <property type="entry name" value="4-HYDROXYTHREONINE-4-PHOSPHATE DEHYDROGENASE 2-RELATED"/>
    <property type="match status" value="1"/>
</dbReference>
<evidence type="ECO:0000256" key="2">
    <source>
        <dbReference type="ARBA" id="ARBA00023002"/>
    </source>
</evidence>
<evidence type="ECO:0000256" key="3">
    <source>
        <dbReference type="ARBA" id="ARBA00023027"/>
    </source>
</evidence>
<organism evidence="4 5">
    <name type="scientific">Veronia pacifica</name>
    <dbReference type="NCBI Taxonomy" id="1080227"/>
    <lineage>
        <taxon>Bacteria</taxon>
        <taxon>Pseudomonadati</taxon>
        <taxon>Pseudomonadota</taxon>
        <taxon>Gammaproteobacteria</taxon>
        <taxon>Vibrionales</taxon>
        <taxon>Vibrionaceae</taxon>
        <taxon>Veronia</taxon>
    </lineage>
</organism>
<dbReference type="Proteomes" id="UP000094936">
    <property type="component" value="Unassembled WGS sequence"/>
</dbReference>
<evidence type="ECO:0000313" key="5">
    <source>
        <dbReference type="Proteomes" id="UP000094936"/>
    </source>
</evidence>
<dbReference type="GO" id="GO:0046872">
    <property type="term" value="F:metal ion binding"/>
    <property type="evidence" value="ECO:0007669"/>
    <property type="project" value="UniProtKB-KW"/>
</dbReference>
<dbReference type="PANTHER" id="PTHR30004">
    <property type="entry name" value="4-HYDROXYTHREONINE-4-PHOSPHATE DEHYDROGENASE"/>
    <property type="match status" value="1"/>
</dbReference>
<dbReference type="OrthoDB" id="9801783at2"/>
<dbReference type="SUPFAM" id="SSF53659">
    <property type="entry name" value="Isocitrate/Isopropylmalate dehydrogenase-like"/>
    <property type="match status" value="1"/>
</dbReference>
<reference evidence="4 5" key="1">
    <citation type="submission" date="2016-05" db="EMBL/GenBank/DDBJ databases">
        <title>Genomic Taxonomy of the Vibrionaceae.</title>
        <authorList>
            <person name="Gomez-Gil B."/>
            <person name="Enciso-Ibarra J."/>
        </authorList>
    </citation>
    <scope>NUCLEOTIDE SEQUENCE [LARGE SCALE GENOMIC DNA]</scope>
    <source>
        <strain evidence="4 5">CAIM 1920</strain>
    </source>
</reference>
<evidence type="ECO:0000313" key="4">
    <source>
        <dbReference type="EMBL" id="ODA34408.1"/>
    </source>
</evidence>